<accession>W2JLL3</accession>
<keyword evidence="1" id="KW-0732">Signal</keyword>
<evidence type="ECO:0000313" key="2">
    <source>
        <dbReference type="EMBL" id="ETL47289.1"/>
    </source>
</evidence>
<name>W2JLL3_PHYNI</name>
<dbReference type="AlphaFoldDB" id="W2JLL3"/>
<proteinExistence type="predicted"/>
<feature type="chain" id="PRO_5004818670" evidence="1">
    <location>
        <begin position="24"/>
        <end position="67"/>
    </location>
</feature>
<dbReference type="Proteomes" id="UP000053864">
    <property type="component" value="Unassembled WGS sequence"/>
</dbReference>
<dbReference type="EMBL" id="KI671288">
    <property type="protein sequence ID" value="ETL47289.1"/>
    <property type="molecule type" value="Genomic_DNA"/>
</dbReference>
<evidence type="ECO:0000313" key="3">
    <source>
        <dbReference type="Proteomes" id="UP000053864"/>
    </source>
</evidence>
<evidence type="ECO:0000256" key="1">
    <source>
        <dbReference type="SAM" id="SignalP"/>
    </source>
</evidence>
<feature type="signal peptide" evidence="1">
    <location>
        <begin position="1"/>
        <end position="23"/>
    </location>
</feature>
<gene>
    <name evidence="2" type="ORF">L916_02953</name>
</gene>
<protein>
    <submittedName>
        <fullName evidence="2">Uncharacterized protein</fullName>
    </submittedName>
</protein>
<organism evidence="2 3">
    <name type="scientific">Phytophthora nicotianae</name>
    <name type="common">Potato buckeye rot agent</name>
    <name type="synonym">Phytophthora parasitica</name>
    <dbReference type="NCBI Taxonomy" id="4792"/>
    <lineage>
        <taxon>Eukaryota</taxon>
        <taxon>Sar</taxon>
        <taxon>Stramenopiles</taxon>
        <taxon>Oomycota</taxon>
        <taxon>Peronosporomycetes</taxon>
        <taxon>Peronosporales</taxon>
        <taxon>Peronosporaceae</taxon>
        <taxon>Phytophthora</taxon>
    </lineage>
</organism>
<reference evidence="2 3" key="1">
    <citation type="submission" date="2013-11" db="EMBL/GenBank/DDBJ databases">
        <title>The Genome Sequence of Phytophthora parasitica CJ05E6.</title>
        <authorList>
            <consortium name="The Broad Institute Genomics Platform"/>
            <person name="Russ C."/>
            <person name="Tyler B."/>
            <person name="Panabieres F."/>
            <person name="Shan W."/>
            <person name="Tripathy S."/>
            <person name="Grunwald N."/>
            <person name="Machado M."/>
            <person name="Johnson C.S."/>
            <person name="Arredondo F."/>
            <person name="Hong C."/>
            <person name="Coffey M."/>
            <person name="Young S.K."/>
            <person name="Zeng Q."/>
            <person name="Gargeya S."/>
            <person name="Fitzgerald M."/>
            <person name="Abouelleil A."/>
            <person name="Alvarado L."/>
            <person name="Chapman S.B."/>
            <person name="Gainer-Dewar J."/>
            <person name="Goldberg J."/>
            <person name="Griggs A."/>
            <person name="Gujja S."/>
            <person name="Hansen M."/>
            <person name="Howarth C."/>
            <person name="Imamovic A."/>
            <person name="Ireland A."/>
            <person name="Larimer J."/>
            <person name="McCowan C."/>
            <person name="Murphy C."/>
            <person name="Pearson M."/>
            <person name="Poon T.W."/>
            <person name="Priest M."/>
            <person name="Roberts A."/>
            <person name="Saif S."/>
            <person name="Shea T."/>
            <person name="Sykes S."/>
            <person name="Wortman J."/>
            <person name="Nusbaum C."/>
            <person name="Birren B."/>
        </authorList>
    </citation>
    <scope>NUCLEOTIDE SEQUENCE [LARGE SCALE GENOMIC DNA]</scope>
    <source>
        <strain evidence="2 3">CJ05E6</strain>
    </source>
</reference>
<sequence length="67" mass="7404">MGMFNFNILMLLALLGTLGTVLGKQKRTPKSACDRATVILQETTNCFCGRLIPFHNDPQKPEPLSPD</sequence>